<feature type="signal peptide" evidence="1">
    <location>
        <begin position="1"/>
        <end position="19"/>
    </location>
</feature>
<evidence type="ECO:0000313" key="3">
    <source>
        <dbReference type="Proteomes" id="UP000321583"/>
    </source>
</evidence>
<dbReference type="EMBL" id="VLJS01000013">
    <property type="protein sequence ID" value="TWH16831.1"/>
    <property type="molecule type" value="Genomic_DNA"/>
</dbReference>
<dbReference type="OrthoDB" id="9913387at2"/>
<dbReference type="Proteomes" id="UP000321583">
    <property type="component" value="Unassembled WGS sequence"/>
</dbReference>
<keyword evidence="3" id="KW-1185">Reference proteome</keyword>
<dbReference type="AlphaFoldDB" id="A0A562E4V8"/>
<reference evidence="2 3" key="1">
    <citation type="submission" date="2019-07" db="EMBL/GenBank/DDBJ databases">
        <title>Genome sequencing of lignin-degrading bacterial isolates.</title>
        <authorList>
            <person name="Gladden J."/>
        </authorList>
    </citation>
    <scope>NUCLEOTIDE SEQUENCE [LARGE SCALE GENOMIC DNA]</scope>
    <source>
        <strain evidence="2 3">J19</strain>
    </source>
</reference>
<dbReference type="RefSeq" id="WP_147208101.1">
    <property type="nucleotide sequence ID" value="NZ_VLJS01000013.1"/>
</dbReference>
<evidence type="ECO:0000256" key="1">
    <source>
        <dbReference type="SAM" id="SignalP"/>
    </source>
</evidence>
<evidence type="ECO:0000313" key="2">
    <source>
        <dbReference type="EMBL" id="TWH16831.1"/>
    </source>
</evidence>
<dbReference type="PROSITE" id="PS51257">
    <property type="entry name" value="PROKAR_LIPOPROTEIN"/>
    <property type="match status" value="1"/>
</dbReference>
<accession>A0A562E4V8</accession>
<sequence length="212" mass="23543">MKRILSKAAAAALMVLLLAGCGEDRPSDKVAEPVVRKLAETDLADGLEIVDFQRSNGRLDPDSANRYRVTYTYKLQLAKPYGEVILGLARGLNEELQQSAARQAQSDMDFGALQDGVNLMQSVMVASQWLNAQGDGFAPRRDAMLAACAPCRAFWESADAPEQAELRRVSFIVAWNHLEQMQFADDFQVGDGVERHAWHNFEKTEKGWLPSN</sequence>
<gene>
    <name evidence="2" type="ORF">L613_001100000200</name>
</gene>
<keyword evidence="1" id="KW-0732">Signal</keyword>
<protein>
    <recommendedName>
        <fullName evidence="4">Lipoprotein</fullName>
    </recommendedName>
</protein>
<feature type="chain" id="PRO_5022160018" description="Lipoprotein" evidence="1">
    <location>
        <begin position="20"/>
        <end position="212"/>
    </location>
</feature>
<evidence type="ECO:0008006" key="4">
    <source>
        <dbReference type="Google" id="ProtNLM"/>
    </source>
</evidence>
<comment type="caution">
    <text evidence="2">The sequence shown here is derived from an EMBL/GenBank/DDBJ whole genome shotgun (WGS) entry which is preliminary data.</text>
</comment>
<name>A0A562E4V8_9GAMM</name>
<proteinExistence type="predicted"/>
<organism evidence="2 3">
    <name type="scientific">Pseudoxanthomonas taiwanensis J19</name>
    <dbReference type="NCBI Taxonomy" id="935569"/>
    <lineage>
        <taxon>Bacteria</taxon>
        <taxon>Pseudomonadati</taxon>
        <taxon>Pseudomonadota</taxon>
        <taxon>Gammaproteobacteria</taxon>
        <taxon>Lysobacterales</taxon>
        <taxon>Lysobacteraceae</taxon>
        <taxon>Pseudoxanthomonas</taxon>
    </lineage>
</organism>